<dbReference type="AlphaFoldDB" id="A0A9P4HTA1"/>
<reference evidence="2" key="1">
    <citation type="journal article" date="2020" name="Stud. Mycol.">
        <title>101 Dothideomycetes genomes: a test case for predicting lifestyles and emergence of pathogens.</title>
        <authorList>
            <person name="Haridas S."/>
            <person name="Albert R."/>
            <person name="Binder M."/>
            <person name="Bloem J."/>
            <person name="Labutti K."/>
            <person name="Salamov A."/>
            <person name="Andreopoulos B."/>
            <person name="Baker S."/>
            <person name="Barry K."/>
            <person name="Bills G."/>
            <person name="Bluhm B."/>
            <person name="Cannon C."/>
            <person name="Castanera R."/>
            <person name="Culley D."/>
            <person name="Daum C."/>
            <person name="Ezra D."/>
            <person name="Gonzalez J."/>
            <person name="Henrissat B."/>
            <person name="Kuo A."/>
            <person name="Liang C."/>
            <person name="Lipzen A."/>
            <person name="Lutzoni F."/>
            <person name="Magnuson J."/>
            <person name="Mondo S."/>
            <person name="Nolan M."/>
            <person name="Ohm R."/>
            <person name="Pangilinan J."/>
            <person name="Park H.-J."/>
            <person name="Ramirez L."/>
            <person name="Alfaro M."/>
            <person name="Sun H."/>
            <person name="Tritt A."/>
            <person name="Yoshinaga Y."/>
            <person name="Zwiers L.-H."/>
            <person name="Turgeon B."/>
            <person name="Goodwin S."/>
            <person name="Spatafora J."/>
            <person name="Crous P."/>
            <person name="Grigoriev I."/>
        </authorList>
    </citation>
    <scope>NUCLEOTIDE SEQUENCE</scope>
    <source>
        <strain evidence="2">CBS 121410</strain>
    </source>
</reference>
<evidence type="ECO:0000313" key="2">
    <source>
        <dbReference type="EMBL" id="KAF2087594.1"/>
    </source>
</evidence>
<feature type="compositionally biased region" description="Basic and acidic residues" evidence="1">
    <location>
        <begin position="79"/>
        <end position="89"/>
    </location>
</feature>
<dbReference type="Proteomes" id="UP000799776">
    <property type="component" value="Unassembled WGS sequence"/>
</dbReference>
<dbReference type="EMBL" id="ML978719">
    <property type="protein sequence ID" value="KAF2087594.1"/>
    <property type="molecule type" value="Genomic_DNA"/>
</dbReference>
<feature type="region of interest" description="Disordered" evidence="1">
    <location>
        <begin position="338"/>
        <end position="359"/>
    </location>
</feature>
<comment type="caution">
    <text evidence="2">The sequence shown here is derived from an EMBL/GenBank/DDBJ whole genome shotgun (WGS) entry which is preliminary data.</text>
</comment>
<keyword evidence="3" id="KW-1185">Reference proteome</keyword>
<organism evidence="2 3">
    <name type="scientific">Saccharata proteae CBS 121410</name>
    <dbReference type="NCBI Taxonomy" id="1314787"/>
    <lineage>
        <taxon>Eukaryota</taxon>
        <taxon>Fungi</taxon>
        <taxon>Dikarya</taxon>
        <taxon>Ascomycota</taxon>
        <taxon>Pezizomycotina</taxon>
        <taxon>Dothideomycetes</taxon>
        <taxon>Dothideomycetes incertae sedis</taxon>
        <taxon>Botryosphaeriales</taxon>
        <taxon>Saccharataceae</taxon>
        <taxon>Saccharata</taxon>
    </lineage>
</organism>
<sequence length="359" mass="38850">MSADIAVLLSVPKARCYVGHFPVTGKLFGPSAAAAGDKASSADNAICSRGRPYFSGLPIWTLNNAVRTMYPYRHPLDRHGGYDMRDRPRNAPQVRGPSPQTRRRLLQELGQDQQIYAQMRQFADADALEALRAEMRIKQEALMPKAQNAGVRLEGGAAVNAATNPAPPRLIGPVLSQEDPRLPPRGIANDDHVALYDDFGPRHLLLVTLDNPSPNAVARAQHRKDLARLARIRTGSEVDVAKMIQAGVDGKAFDFVSAGPRGDVWWVRRGKEEVVDAVLGLEVWEGRMWVLLGVGRGGDEGDSFVLHTPKVRSVGVAAAGNEGGKAKGRKMGRVDVEGGGGALVDGMQLKKKKGKAKRR</sequence>
<feature type="compositionally biased region" description="Basic residues" evidence="1">
    <location>
        <begin position="349"/>
        <end position="359"/>
    </location>
</feature>
<dbReference type="OrthoDB" id="3946235at2759"/>
<feature type="region of interest" description="Disordered" evidence="1">
    <location>
        <begin position="79"/>
        <end position="100"/>
    </location>
</feature>
<name>A0A9P4HTA1_9PEZI</name>
<gene>
    <name evidence="2" type="ORF">K490DRAFT_56695</name>
</gene>
<evidence type="ECO:0000256" key="1">
    <source>
        <dbReference type="SAM" id="MobiDB-lite"/>
    </source>
</evidence>
<proteinExistence type="predicted"/>
<protein>
    <submittedName>
        <fullName evidence="2">Uncharacterized protein</fullName>
    </submittedName>
</protein>
<accession>A0A9P4HTA1</accession>
<evidence type="ECO:0000313" key="3">
    <source>
        <dbReference type="Proteomes" id="UP000799776"/>
    </source>
</evidence>